<reference evidence="1 2" key="1">
    <citation type="journal article" date="2012" name="J. Bacteriol.">
        <title>Draft genome sequence of Methanobacterium formicicum DSM 3637, an archaebacterium isolated from the methane producer amoeba Pelomyxa palustris.</title>
        <authorList>
            <person name="Gutierrez G."/>
        </authorList>
    </citation>
    <scope>NUCLEOTIDE SEQUENCE [LARGE SCALE GENOMIC DNA]</scope>
    <source>
        <strain evidence="2">DSM 3637 / PP1</strain>
    </source>
</reference>
<proteinExistence type="predicted"/>
<dbReference type="Proteomes" id="UP000007360">
    <property type="component" value="Unassembled WGS sequence"/>
</dbReference>
<name>K2R1J6_METFP</name>
<protein>
    <submittedName>
        <fullName evidence="1">Uncharacterized protein</fullName>
    </submittedName>
</protein>
<gene>
    <name evidence="1" type="ORF">A994_02833</name>
</gene>
<organism evidence="1 2">
    <name type="scientific">Methanobacterium formicicum (strain DSM 3637 / PP1)</name>
    <dbReference type="NCBI Taxonomy" id="1204725"/>
    <lineage>
        <taxon>Archaea</taxon>
        <taxon>Methanobacteriati</taxon>
        <taxon>Methanobacteriota</taxon>
        <taxon>Methanomada group</taxon>
        <taxon>Methanobacteria</taxon>
        <taxon>Methanobacteriales</taxon>
        <taxon>Methanobacteriaceae</taxon>
        <taxon>Methanobacterium</taxon>
    </lineage>
</organism>
<comment type="caution">
    <text evidence="1">The sequence shown here is derived from an EMBL/GenBank/DDBJ whole genome shotgun (WGS) entry which is preliminary data.</text>
</comment>
<evidence type="ECO:0000313" key="2">
    <source>
        <dbReference type="Proteomes" id="UP000007360"/>
    </source>
</evidence>
<dbReference type="EMBL" id="AMPO01000002">
    <property type="protein sequence ID" value="EKF86383.1"/>
    <property type="molecule type" value="Genomic_DNA"/>
</dbReference>
<accession>K2R1J6</accession>
<dbReference type="RefSeq" id="WP_004029764.1">
    <property type="nucleotide sequence ID" value="NZ_AMPO01000002.1"/>
</dbReference>
<evidence type="ECO:0000313" key="1">
    <source>
        <dbReference type="EMBL" id="EKF86383.1"/>
    </source>
</evidence>
<dbReference type="PATRIC" id="fig|1204725.3.peg.569"/>
<dbReference type="AlphaFoldDB" id="K2R1J6"/>
<keyword evidence="2" id="KW-1185">Reference proteome</keyword>
<sequence length="102" mass="12112">MVDVVNKIRILEELAKLGGEDEVFILTIDKLTRYKMDKLDEDLKEIEAQMRSFEEEYGLDSDEFILKFDKGETEDNIDFMEWASLYDMKKRIHNRLMLLEGA</sequence>